<organism evidence="3 4">
    <name type="scientific">Strongyloides papillosus</name>
    <name type="common">Intestinal threadworm</name>
    <dbReference type="NCBI Taxonomy" id="174720"/>
    <lineage>
        <taxon>Eukaryota</taxon>
        <taxon>Metazoa</taxon>
        <taxon>Ecdysozoa</taxon>
        <taxon>Nematoda</taxon>
        <taxon>Chromadorea</taxon>
        <taxon>Rhabditida</taxon>
        <taxon>Tylenchina</taxon>
        <taxon>Panagrolaimomorpha</taxon>
        <taxon>Strongyloidoidea</taxon>
        <taxon>Strongyloididae</taxon>
        <taxon>Strongyloides</taxon>
    </lineage>
</organism>
<feature type="region of interest" description="Disordered" evidence="1">
    <location>
        <begin position="167"/>
        <end position="207"/>
    </location>
</feature>
<evidence type="ECO:0000256" key="1">
    <source>
        <dbReference type="SAM" id="MobiDB-lite"/>
    </source>
</evidence>
<dbReference type="Proteomes" id="UP000046392">
    <property type="component" value="Unplaced"/>
</dbReference>
<keyword evidence="2" id="KW-1133">Transmembrane helix</keyword>
<keyword evidence="2" id="KW-0472">Membrane</keyword>
<reference evidence="4" key="1">
    <citation type="submission" date="2017-02" db="UniProtKB">
        <authorList>
            <consortium name="WormBaseParasite"/>
        </authorList>
    </citation>
    <scope>IDENTIFICATION</scope>
</reference>
<evidence type="ECO:0000313" key="3">
    <source>
        <dbReference type="Proteomes" id="UP000046392"/>
    </source>
</evidence>
<sequence>MSESSISKRSKTKSTKSTKSHRGNSMKFEAGLITILIFGVVIFIIDIADKWDSKLRYIFTELILCNVIILFYQWVYLYISSVTREKRALFDEGNILETYQPRAYTHGHLFTPDPPTPGEVDNNDQKIKRSEHEKNEFNRLRDAHYDNMYQKALELSKAMELENEACKAGETKKNDGKVEKVSKKSDSTKSDPEVSDKVIKEQDIVKI</sequence>
<feature type="region of interest" description="Disordered" evidence="1">
    <location>
        <begin position="1"/>
        <end position="22"/>
    </location>
</feature>
<name>A0A0N5B8T2_STREA</name>
<protein>
    <submittedName>
        <fullName evidence="4">Uncharacterized protein</fullName>
    </submittedName>
</protein>
<feature type="transmembrane region" description="Helical" evidence="2">
    <location>
        <begin position="28"/>
        <end position="45"/>
    </location>
</feature>
<keyword evidence="3" id="KW-1185">Reference proteome</keyword>
<feature type="transmembrane region" description="Helical" evidence="2">
    <location>
        <begin position="57"/>
        <end position="79"/>
    </location>
</feature>
<evidence type="ECO:0000256" key="2">
    <source>
        <dbReference type="SAM" id="Phobius"/>
    </source>
</evidence>
<feature type="compositionally biased region" description="Basic residues" evidence="1">
    <location>
        <begin position="8"/>
        <end position="22"/>
    </location>
</feature>
<keyword evidence="2" id="KW-0812">Transmembrane</keyword>
<proteinExistence type="predicted"/>
<dbReference type="AlphaFoldDB" id="A0A0N5B8T2"/>
<evidence type="ECO:0000313" key="4">
    <source>
        <dbReference type="WBParaSite" id="SPAL_0000245500.1"/>
    </source>
</evidence>
<dbReference type="WBParaSite" id="SPAL_0000245500.1">
    <property type="protein sequence ID" value="SPAL_0000245500.1"/>
    <property type="gene ID" value="SPAL_0000245500"/>
</dbReference>
<accession>A0A0N5B8T2</accession>